<feature type="transmembrane region" description="Helical" evidence="2">
    <location>
        <begin position="6"/>
        <end position="23"/>
    </location>
</feature>
<proteinExistence type="predicted"/>
<evidence type="ECO:0000256" key="1">
    <source>
        <dbReference type="SAM" id="MobiDB-lite"/>
    </source>
</evidence>
<keyword evidence="2" id="KW-0812">Transmembrane</keyword>
<evidence type="ECO:0000313" key="4">
    <source>
        <dbReference type="RefSeq" id="XP_031551613.1"/>
    </source>
</evidence>
<sequence length="294" mass="32704">MWITYTVISCCILIAVLFVIAILKRKMAGAKKDAAPTIRIHDDYATVMTEFVIKLRRAFGAAITAENNDPYQEPIDAVVVEREEPQSLGRSTSTTDDGYATVQECGSVQFTDENKDLYQEPNETVVVVHKESQSLAGSTSFTDDGYDVCVPCDVENVVPYKEQRCFGRDPAREESQSLGRSTSTTDDGYATVQECGSFQFTDENKDLYQEPNETVVVVHKESQSLAGSTSFTDDGYDVCVPCDVENEVSYQEQRCFGRDPAREYHSPWEEAPLLPMRVRDMGQSKSVVSGQGET</sequence>
<accession>A0A6P8H8P7</accession>
<keyword evidence="2" id="KW-1133">Transmembrane helix</keyword>
<dbReference type="KEGG" id="aten:116288890"/>
<evidence type="ECO:0000313" key="3">
    <source>
        <dbReference type="Proteomes" id="UP000515163"/>
    </source>
</evidence>
<feature type="compositionally biased region" description="Polar residues" evidence="1">
    <location>
        <begin position="176"/>
        <end position="186"/>
    </location>
</feature>
<dbReference type="InParanoid" id="A0A6P8H8P7"/>
<keyword evidence="3" id="KW-1185">Reference proteome</keyword>
<name>A0A6P8H8P7_ACTTE</name>
<dbReference type="Proteomes" id="UP000515163">
    <property type="component" value="Unplaced"/>
</dbReference>
<dbReference type="RefSeq" id="XP_031551613.1">
    <property type="nucleotide sequence ID" value="XM_031695753.1"/>
</dbReference>
<feature type="region of interest" description="Disordered" evidence="1">
    <location>
        <begin position="168"/>
        <end position="188"/>
    </location>
</feature>
<gene>
    <name evidence="4" type="primary">LOC116288890</name>
</gene>
<dbReference type="GeneID" id="116288890"/>
<protein>
    <submittedName>
        <fullName evidence="4">Uncharacterized protein LOC116288890</fullName>
    </submittedName>
</protein>
<dbReference type="AlphaFoldDB" id="A0A6P8H8P7"/>
<evidence type="ECO:0000256" key="2">
    <source>
        <dbReference type="SAM" id="Phobius"/>
    </source>
</evidence>
<reference evidence="4" key="1">
    <citation type="submission" date="2025-08" db="UniProtKB">
        <authorList>
            <consortium name="RefSeq"/>
        </authorList>
    </citation>
    <scope>IDENTIFICATION</scope>
    <source>
        <tissue evidence="4">Tentacle</tissue>
    </source>
</reference>
<keyword evidence="2" id="KW-0472">Membrane</keyword>
<organism evidence="3 4">
    <name type="scientific">Actinia tenebrosa</name>
    <name type="common">Australian red waratah sea anemone</name>
    <dbReference type="NCBI Taxonomy" id="6105"/>
    <lineage>
        <taxon>Eukaryota</taxon>
        <taxon>Metazoa</taxon>
        <taxon>Cnidaria</taxon>
        <taxon>Anthozoa</taxon>
        <taxon>Hexacorallia</taxon>
        <taxon>Actiniaria</taxon>
        <taxon>Actiniidae</taxon>
        <taxon>Actinia</taxon>
    </lineage>
</organism>